<dbReference type="InterPro" id="IPR012910">
    <property type="entry name" value="Plug_dom"/>
</dbReference>
<dbReference type="Gene3D" id="2.170.130.10">
    <property type="entry name" value="TonB-dependent receptor, plug domain"/>
    <property type="match status" value="1"/>
</dbReference>
<gene>
    <name evidence="6" type="ORF">DNX69_11825</name>
</gene>
<dbReference type="InterPro" id="IPR037066">
    <property type="entry name" value="Plug_dom_sf"/>
</dbReference>
<proteinExistence type="predicted"/>
<keyword evidence="4" id="KW-0406">Ion transport</keyword>
<keyword evidence="1" id="KW-0410">Iron transport</keyword>
<evidence type="ECO:0000313" key="7">
    <source>
        <dbReference type="Proteomes" id="UP000248134"/>
    </source>
</evidence>
<dbReference type="EMBL" id="QKQS01000016">
    <property type="protein sequence ID" value="PZA11793.1"/>
    <property type="molecule type" value="Genomic_DNA"/>
</dbReference>
<evidence type="ECO:0000256" key="3">
    <source>
        <dbReference type="ARBA" id="ARBA00023004"/>
    </source>
</evidence>
<sequence>MPRCADRRSHGCRWCAASVLSAAETATGPVAGYVAGRSATGTKTDSPLVETPASVSVVTRDQISDQGAQSVSQALRYTAGTFVDLRPPAATTSFRSAANRVLKLLHQRRIQPT</sequence>
<protein>
    <recommendedName>
        <fullName evidence="5">TonB-dependent receptor plug domain-containing protein</fullName>
    </recommendedName>
</protein>
<evidence type="ECO:0000256" key="1">
    <source>
        <dbReference type="ARBA" id="ARBA00022496"/>
    </source>
</evidence>
<dbReference type="AlphaFoldDB" id="A0A323UI47"/>
<dbReference type="GO" id="GO:0015344">
    <property type="term" value="F:siderophore uptake transmembrane transporter activity"/>
    <property type="evidence" value="ECO:0007669"/>
    <property type="project" value="TreeGrafter"/>
</dbReference>
<keyword evidence="3" id="KW-0408">Iron</keyword>
<dbReference type="PANTHER" id="PTHR32552:SF68">
    <property type="entry name" value="FERRICHROME OUTER MEMBRANE TRANSPORTER_PHAGE RECEPTOR"/>
    <property type="match status" value="1"/>
</dbReference>
<dbReference type="PANTHER" id="PTHR32552">
    <property type="entry name" value="FERRICHROME IRON RECEPTOR-RELATED"/>
    <property type="match status" value="1"/>
</dbReference>
<feature type="domain" description="TonB-dependent receptor plug" evidence="5">
    <location>
        <begin position="48"/>
        <end position="90"/>
    </location>
</feature>
<dbReference type="OrthoDB" id="9760333at2"/>
<evidence type="ECO:0000256" key="2">
    <source>
        <dbReference type="ARBA" id="ARBA00022729"/>
    </source>
</evidence>
<reference evidence="6 7" key="1">
    <citation type="submission" date="2018-06" db="EMBL/GenBank/DDBJ databases">
        <title>Draft Whole-Genome Sequence of the purple photosynthetic bacterium Rhodospeudomonas palustris XCP.</title>
        <authorList>
            <person name="Rayyan A."/>
            <person name="Meyer T.E."/>
            <person name="Kyndt J.A."/>
        </authorList>
    </citation>
    <scope>NUCLEOTIDE SEQUENCE [LARGE SCALE GENOMIC DNA]</scope>
    <source>
        <strain evidence="6 7">XCP</strain>
    </source>
</reference>
<keyword evidence="4" id="KW-0813">Transport</keyword>
<dbReference type="Proteomes" id="UP000248134">
    <property type="component" value="Unassembled WGS sequence"/>
</dbReference>
<accession>A0A323UI47</accession>
<dbReference type="Pfam" id="PF07715">
    <property type="entry name" value="Plug"/>
    <property type="match status" value="1"/>
</dbReference>
<evidence type="ECO:0000256" key="4">
    <source>
        <dbReference type="ARBA" id="ARBA00023065"/>
    </source>
</evidence>
<evidence type="ECO:0000313" key="6">
    <source>
        <dbReference type="EMBL" id="PZA11793.1"/>
    </source>
</evidence>
<dbReference type="InterPro" id="IPR039426">
    <property type="entry name" value="TonB-dep_rcpt-like"/>
</dbReference>
<organism evidence="6 7">
    <name type="scientific">Rhodopseudomonas palustris</name>
    <dbReference type="NCBI Taxonomy" id="1076"/>
    <lineage>
        <taxon>Bacteria</taxon>
        <taxon>Pseudomonadati</taxon>
        <taxon>Pseudomonadota</taxon>
        <taxon>Alphaproteobacteria</taxon>
        <taxon>Hyphomicrobiales</taxon>
        <taxon>Nitrobacteraceae</taxon>
        <taxon>Rhodopseudomonas</taxon>
    </lineage>
</organism>
<evidence type="ECO:0000259" key="5">
    <source>
        <dbReference type="Pfam" id="PF07715"/>
    </source>
</evidence>
<dbReference type="GO" id="GO:0009279">
    <property type="term" value="C:cell outer membrane"/>
    <property type="evidence" value="ECO:0007669"/>
    <property type="project" value="TreeGrafter"/>
</dbReference>
<name>A0A323UI47_RHOPL</name>
<keyword evidence="2" id="KW-0732">Signal</keyword>
<dbReference type="SUPFAM" id="SSF56935">
    <property type="entry name" value="Porins"/>
    <property type="match status" value="1"/>
</dbReference>
<dbReference type="RefSeq" id="WP_110786190.1">
    <property type="nucleotide sequence ID" value="NZ_QKQS01000016.1"/>
</dbReference>
<comment type="caution">
    <text evidence="6">The sequence shown here is derived from an EMBL/GenBank/DDBJ whole genome shotgun (WGS) entry which is preliminary data.</text>
</comment>